<name>A0A6S7BIW7_9BURK</name>
<keyword evidence="2" id="KW-1185">Reference proteome</keyword>
<dbReference type="EMBL" id="CADIKM010000012">
    <property type="protein sequence ID" value="CAB3790093.1"/>
    <property type="molecule type" value="Genomic_DNA"/>
</dbReference>
<evidence type="ECO:0000313" key="2">
    <source>
        <dbReference type="Proteomes" id="UP000494115"/>
    </source>
</evidence>
<sequence length="66" mass="7141">MQWLSSADFPFERVDSIASKSTVNELEPILLYAVNAPIFIITTARATSGLGSLRFIAEGPPPTKTC</sequence>
<protein>
    <submittedName>
        <fullName evidence="1">Uncharacterized protein</fullName>
    </submittedName>
</protein>
<evidence type="ECO:0000313" key="1">
    <source>
        <dbReference type="EMBL" id="CAB3790093.1"/>
    </source>
</evidence>
<proteinExistence type="predicted"/>
<organism evidence="1 2">
    <name type="scientific">Pararobbsia alpina</name>
    <dbReference type="NCBI Taxonomy" id="621374"/>
    <lineage>
        <taxon>Bacteria</taxon>
        <taxon>Pseudomonadati</taxon>
        <taxon>Pseudomonadota</taxon>
        <taxon>Betaproteobacteria</taxon>
        <taxon>Burkholderiales</taxon>
        <taxon>Burkholderiaceae</taxon>
        <taxon>Pararobbsia</taxon>
    </lineage>
</organism>
<gene>
    <name evidence="1" type="ORF">LMG28138_02916</name>
</gene>
<accession>A0A6S7BIW7</accession>
<dbReference type="AlphaFoldDB" id="A0A6S7BIW7"/>
<reference evidence="1 2" key="1">
    <citation type="submission" date="2020-04" db="EMBL/GenBank/DDBJ databases">
        <authorList>
            <person name="De Canck E."/>
        </authorList>
    </citation>
    <scope>NUCLEOTIDE SEQUENCE [LARGE SCALE GENOMIC DNA]</scope>
    <source>
        <strain evidence="1 2">LMG 28138</strain>
    </source>
</reference>
<dbReference type="Proteomes" id="UP000494115">
    <property type="component" value="Unassembled WGS sequence"/>
</dbReference>